<name>A0ABU7T5C8_9HYPH</name>
<keyword evidence="1" id="KW-0812">Transmembrane</keyword>
<evidence type="ECO:0000313" key="2">
    <source>
        <dbReference type="EMBL" id="MEE7455755.1"/>
    </source>
</evidence>
<comment type="caution">
    <text evidence="2">The sequence shown here is derived from an EMBL/GenBank/DDBJ whole genome shotgun (WGS) entry which is preliminary data.</text>
</comment>
<sequence length="93" mass="9410">MAADPLTDPQTARLDRRVTWSVIALVAATVLVGALVPGAPRHAALAPAQDPACAEWGDGCKVCRRTEDGAACSLPGIACTPGAMACLRAAGEL</sequence>
<dbReference type="EMBL" id="MLBY01000002">
    <property type="protein sequence ID" value="MEE7455755.1"/>
    <property type="molecule type" value="Genomic_DNA"/>
</dbReference>
<keyword evidence="1" id="KW-1133">Transmembrane helix</keyword>
<accession>A0ABU7T5C8</accession>
<evidence type="ECO:0000256" key="1">
    <source>
        <dbReference type="SAM" id="Phobius"/>
    </source>
</evidence>
<evidence type="ECO:0000313" key="3">
    <source>
        <dbReference type="Proteomes" id="UP001349262"/>
    </source>
</evidence>
<keyword evidence="3" id="KW-1185">Reference proteome</keyword>
<feature type="transmembrane region" description="Helical" evidence="1">
    <location>
        <begin position="20"/>
        <end position="39"/>
    </location>
</feature>
<gene>
    <name evidence="2" type="ORF">MRSR164_02695</name>
</gene>
<protein>
    <submittedName>
        <fullName evidence="2">Uncharacterized protein</fullName>
    </submittedName>
</protein>
<dbReference type="Proteomes" id="UP001349262">
    <property type="component" value="Unassembled WGS sequence"/>
</dbReference>
<keyword evidence="1" id="KW-0472">Membrane</keyword>
<proteinExistence type="predicted"/>
<organism evidence="2 3">
    <name type="scientific">Methylobacterium radiotolerans</name>
    <dbReference type="NCBI Taxonomy" id="31998"/>
    <lineage>
        <taxon>Bacteria</taxon>
        <taxon>Pseudomonadati</taxon>
        <taxon>Pseudomonadota</taxon>
        <taxon>Alphaproteobacteria</taxon>
        <taxon>Hyphomicrobiales</taxon>
        <taxon>Methylobacteriaceae</taxon>
        <taxon>Methylobacterium</taxon>
    </lineage>
</organism>
<reference evidence="2 3" key="1">
    <citation type="journal article" date="2012" name="Genet. Mol. Biol.">
        <title>Analysis of 16S rRNA and mxaF genes revealing insights into Methylobacterium niche-specific plant association.</title>
        <authorList>
            <person name="Dourado M.N."/>
            <person name="Andreote F.D."/>
            <person name="Dini-Andreote F."/>
            <person name="Conti R."/>
            <person name="Araujo J.M."/>
            <person name="Araujo W.L."/>
        </authorList>
    </citation>
    <scope>NUCLEOTIDE SEQUENCE [LARGE SCALE GENOMIC DNA]</scope>
    <source>
        <strain evidence="2 3">SR1.6/4</strain>
    </source>
</reference>